<dbReference type="Pfam" id="PF13639">
    <property type="entry name" value="zf-RING_2"/>
    <property type="match status" value="1"/>
</dbReference>
<gene>
    <name evidence="7" type="primary">si:ch211-59o9.10</name>
</gene>
<sequence length="507" mass="56446">MDYTQASSSIFVDMDRTLENLEPSSPLQDLEELDTTGPLNRACLQDEQDLLFGDLSEFGTLNEPPVVILETPSPQYLRRRRRYNRFENFGSVSLSPPPSREDKSLIMTPTSHQMSKRKKLSMPATSMRGEAKPGTSWATSGFVAASSLMTTDSSLVTWLEPPLPSSMPCSYSSSPPSSSLGAPPASQEVTAGEGFCRNTSSQAPVSESTVEPGLPSYNRGRKRTCKRAASTKSTSTKSASTFARAPTNLTTDSVSFLPGTEKESHVAGWEVPFSTAEAMSPKYDEVVISDNDDDVIVEAVVRAVQLKEDEAFARSLQEQFDREEQLQQEQRRQQEAMAPNRPHHNYPYDPHLGMNWMSPWPSAVNYAAFSPLVAGLEEELMGRRRGRGRSRTPRRRNPRHVVSSLFDDSQGDNYEALLAFEEGQGAVVAKKTLSEREIERLPTKTYDPAHSAGKTQCQICFSDYTEGELLRMLPCLHNYHMQCIDRWLKENSTCPICRIDISECSGD</sequence>
<feature type="region of interest" description="Disordered" evidence="5">
    <location>
        <begin position="321"/>
        <end position="346"/>
    </location>
</feature>
<dbReference type="InterPro" id="IPR001841">
    <property type="entry name" value="Znf_RING"/>
</dbReference>
<dbReference type="SMART" id="SM00184">
    <property type="entry name" value="RING"/>
    <property type="match status" value="1"/>
</dbReference>
<keyword evidence="2 4" id="KW-0863">Zinc-finger</keyword>
<feature type="compositionally biased region" description="Low complexity" evidence="5">
    <location>
        <begin position="227"/>
        <end position="242"/>
    </location>
</feature>
<accession>A0A8C7CUX6</accession>
<dbReference type="GeneTree" id="ENSGT00940000158553"/>
<keyword evidence="3" id="KW-0862">Zinc</keyword>
<keyword evidence="1" id="KW-0479">Metal-binding</keyword>
<dbReference type="InterPro" id="IPR013083">
    <property type="entry name" value="Znf_RING/FYVE/PHD"/>
</dbReference>
<dbReference type="CDD" id="cd16472">
    <property type="entry name" value="RING-H2_RNF38-like"/>
    <property type="match status" value="1"/>
</dbReference>
<dbReference type="Ensembl" id="ENSOKIT00005010921.1">
    <property type="protein sequence ID" value="ENSOKIP00005010256.1"/>
    <property type="gene ID" value="ENSOKIG00005004614.1"/>
</dbReference>
<dbReference type="GO" id="GO:0016567">
    <property type="term" value="P:protein ubiquitination"/>
    <property type="evidence" value="ECO:0007669"/>
    <property type="project" value="TreeGrafter"/>
</dbReference>
<reference evidence="7" key="1">
    <citation type="submission" date="2025-08" db="UniProtKB">
        <authorList>
            <consortium name="Ensembl"/>
        </authorList>
    </citation>
    <scope>IDENTIFICATION</scope>
</reference>
<feature type="region of interest" description="Disordered" evidence="5">
    <location>
        <begin position="91"/>
        <end position="135"/>
    </location>
</feature>
<organism evidence="7 8">
    <name type="scientific">Oncorhynchus kisutch</name>
    <name type="common">Coho salmon</name>
    <name type="synonym">Salmo kisutch</name>
    <dbReference type="NCBI Taxonomy" id="8019"/>
    <lineage>
        <taxon>Eukaryota</taxon>
        <taxon>Metazoa</taxon>
        <taxon>Chordata</taxon>
        <taxon>Craniata</taxon>
        <taxon>Vertebrata</taxon>
        <taxon>Euteleostomi</taxon>
        <taxon>Actinopterygii</taxon>
        <taxon>Neopterygii</taxon>
        <taxon>Teleostei</taxon>
        <taxon>Protacanthopterygii</taxon>
        <taxon>Salmoniformes</taxon>
        <taxon>Salmonidae</taxon>
        <taxon>Salmoninae</taxon>
        <taxon>Oncorhynchus</taxon>
    </lineage>
</organism>
<dbReference type="GO" id="GO:0061630">
    <property type="term" value="F:ubiquitin protein ligase activity"/>
    <property type="evidence" value="ECO:0007669"/>
    <property type="project" value="TreeGrafter"/>
</dbReference>
<protein>
    <submittedName>
        <fullName evidence="7">Si:ch211-59o9.10</fullName>
    </submittedName>
</protein>
<dbReference type="PANTHER" id="PTHR46171:SF3">
    <property type="entry name" value="GH10160P"/>
    <property type="match status" value="1"/>
</dbReference>
<dbReference type="FunFam" id="3.30.40.10:FF:000922">
    <property type="entry name" value="RING finger protein 38"/>
    <property type="match status" value="1"/>
</dbReference>
<dbReference type="SUPFAM" id="SSF57850">
    <property type="entry name" value="RING/U-box"/>
    <property type="match status" value="1"/>
</dbReference>
<evidence type="ECO:0000313" key="7">
    <source>
        <dbReference type="Ensembl" id="ENSOKIP00005010256.1"/>
    </source>
</evidence>
<evidence type="ECO:0000256" key="4">
    <source>
        <dbReference type="PROSITE-ProRule" id="PRU00175"/>
    </source>
</evidence>
<dbReference type="Gene3D" id="3.30.40.10">
    <property type="entry name" value="Zinc/RING finger domain, C3HC4 (zinc finger)"/>
    <property type="match status" value="1"/>
</dbReference>
<evidence type="ECO:0000313" key="8">
    <source>
        <dbReference type="Proteomes" id="UP000694557"/>
    </source>
</evidence>
<dbReference type="KEGG" id="oki:109889504"/>
<evidence type="ECO:0000256" key="5">
    <source>
        <dbReference type="SAM" id="MobiDB-lite"/>
    </source>
</evidence>
<name>A0A8C7CUX6_ONCKI</name>
<evidence type="ECO:0000256" key="3">
    <source>
        <dbReference type="ARBA" id="ARBA00022833"/>
    </source>
</evidence>
<feature type="compositionally biased region" description="Polar residues" evidence="5">
    <location>
        <begin position="197"/>
        <end position="209"/>
    </location>
</feature>
<feature type="domain" description="RING-type" evidence="6">
    <location>
        <begin position="457"/>
        <end position="498"/>
    </location>
</feature>
<feature type="compositionally biased region" description="Low complexity" evidence="5">
    <location>
        <begin position="168"/>
        <end position="186"/>
    </location>
</feature>
<evidence type="ECO:0000256" key="2">
    <source>
        <dbReference type="ARBA" id="ARBA00022771"/>
    </source>
</evidence>
<dbReference type="AlphaFoldDB" id="A0A8C7CUX6"/>
<proteinExistence type="predicted"/>
<evidence type="ECO:0000259" key="6">
    <source>
        <dbReference type="PROSITE" id="PS50089"/>
    </source>
</evidence>
<keyword evidence="8" id="KW-1185">Reference proteome</keyword>
<dbReference type="PROSITE" id="PS50089">
    <property type="entry name" value="ZF_RING_2"/>
    <property type="match status" value="1"/>
</dbReference>
<evidence type="ECO:0000256" key="1">
    <source>
        <dbReference type="ARBA" id="ARBA00022723"/>
    </source>
</evidence>
<dbReference type="PANTHER" id="PTHR46171">
    <property type="entry name" value="GH10160P"/>
    <property type="match status" value="1"/>
</dbReference>
<feature type="region of interest" description="Disordered" evidence="5">
    <location>
        <begin position="168"/>
        <end position="242"/>
    </location>
</feature>
<dbReference type="GO" id="GO:0008270">
    <property type="term" value="F:zinc ion binding"/>
    <property type="evidence" value="ECO:0007669"/>
    <property type="project" value="UniProtKB-KW"/>
</dbReference>
<reference evidence="7" key="2">
    <citation type="submission" date="2025-09" db="UniProtKB">
        <authorList>
            <consortium name="Ensembl"/>
        </authorList>
    </citation>
    <scope>IDENTIFICATION</scope>
</reference>
<feature type="compositionally biased region" description="Basic and acidic residues" evidence="5">
    <location>
        <begin position="321"/>
        <end position="334"/>
    </location>
</feature>
<dbReference type="Proteomes" id="UP000694557">
    <property type="component" value="Unassembled WGS sequence"/>
</dbReference>